<feature type="region of interest" description="Disordered" evidence="1">
    <location>
        <begin position="219"/>
        <end position="250"/>
    </location>
</feature>
<comment type="caution">
    <text evidence="2">The sequence shown here is derived from an EMBL/GenBank/DDBJ whole genome shotgun (WGS) entry which is preliminary data.</text>
</comment>
<feature type="region of interest" description="Disordered" evidence="1">
    <location>
        <begin position="184"/>
        <end position="203"/>
    </location>
</feature>
<feature type="compositionally biased region" description="Polar residues" evidence="1">
    <location>
        <begin position="132"/>
        <end position="149"/>
    </location>
</feature>
<proteinExistence type="predicted"/>
<gene>
    <name evidence="2" type="ORF">KVV02_001225</name>
</gene>
<name>A0A9P8A5G2_MORAP</name>
<protein>
    <submittedName>
        <fullName evidence="2">Uncharacterized protein</fullName>
    </submittedName>
</protein>
<dbReference type="AlphaFoldDB" id="A0A9P8A5G2"/>
<evidence type="ECO:0000256" key="1">
    <source>
        <dbReference type="SAM" id="MobiDB-lite"/>
    </source>
</evidence>
<feature type="compositionally biased region" description="Basic and acidic residues" evidence="1">
    <location>
        <begin position="152"/>
        <end position="164"/>
    </location>
</feature>
<evidence type="ECO:0000313" key="2">
    <source>
        <dbReference type="EMBL" id="KAG9322781.1"/>
    </source>
</evidence>
<dbReference type="EMBL" id="JAIFTL010000130">
    <property type="protein sequence ID" value="KAG9322781.1"/>
    <property type="molecule type" value="Genomic_DNA"/>
</dbReference>
<feature type="region of interest" description="Disordered" evidence="1">
    <location>
        <begin position="128"/>
        <end position="174"/>
    </location>
</feature>
<feature type="compositionally biased region" description="Basic residues" evidence="1">
    <location>
        <begin position="227"/>
        <end position="242"/>
    </location>
</feature>
<sequence length="250" mass="27438">MTTLISQTPFAVRNPFALLESEHCAADRISVDDELDLSSWCVVSSPYPSDNEDDDDDDDIIYHWHPSTDSSSAVDSTNAALPAPLKLSLLSDGFTNITKAITVNSTNSLLASAPEHLGAWVVKMSKARQNHSSKSPTLTSSDDNNTQALEASRAEKRKDISERSDSDDDDSSDEGLLYMSMTEHELSKSSKASKLKNSRVATHHSRELARALGCFSEESDKIDKKAVRSRSGKSRTKNRTCKPKVLPSDY</sequence>
<accession>A0A9P8A5G2</accession>
<organism evidence="2 3">
    <name type="scientific">Mortierella alpina</name>
    <name type="common">Oleaginous fungus</name>
    <name type="synonym">Mortierella renispora</name>
    <dbReference type="NCBI Taxonomy" id="64518"/>
    <lineage>
        <taxon>Eukaryota</taxon>
        <taxon>Fungi</taxon>
        <taxon>Fungi incertae sedis</taxon>
        <taxon>Mucoromycota</taxon>
        <taxon>Mortierellomycotina</taxon>
        <taxon>Mortierellomycetes</taxon>
        <taxon>Mortierellales</taxon>
        <taxon>Mortierellaceae</taxon>
        <taxon>Mortierella</taxon>
    </lineage>
</organism>
<evidence type="ECO:0000313" key="3">
    <source>
        <dbReference type="Proteomes" id="UP000717515"/>
    </source>
</evidence>
<feature type="compositionally biased region" description="Basic residues" evidence="1">
    <location>
        <begin position="191"/>
        <end position="203"/>
    </location>
</feature>
<dbReference type="Proteomes" id="UP000717515">
    <property type="component" value="Unassembled WGS sequence"/>
</dbReference>
<reference evidence="2" key="1">
    <citation type="submission" date="2021-07" db="EMBL/GenBank/DDBJ databases">
        <title>Draft genome of Mortierella alpina, strain LL118, isolated from an aspen leaf litter sample.</title>
        <authorList>
            <person name="Yang S."/>
            <person name="Vinatzer B.A."/>
        </authorList>
    </citation>
    <scope>NUCLEOTIDE SEQUENCE</scope>
    <source>
        <strain evidence="2">LL118</strain>
    </source>
</reference>